<dbReference type="Gene3D" id="3.30.70.270">
    <property type="match status" value="1"/>
</dbReference>
<dbReference type="PANTHER" id="PTHR46404">
    <property type="entry name" value="DNA POLYMERASE IOTA"/>
    <property type="match status" value="1"/>
</dbReference>
<dbReference type="InterPro" id="IPR036775">
    <property type="entry name" value="DNA_pol_Y-fam_lit_finger_sf"/>
</dbReference>
<keyword evidence="4" id="KW-1185">Reference proteome</keyword>
<dbReference type="PIRSF" id="PIRSF036603">
    <property type="entry name" value="DPol_eta"/>
    <property type="match status" value="1"/>
</dbReference>
<dbReference type="InterPro" id="IPR043128">
    <property type="entry name" value="Rev_trsase/Diguanyl_cyclase"/>
</dbReference>
<dbReference type="Pfam" id="PF00817">
    <property type="entry name" value="IMS"/>
    <property type="match status" value="1"/>
</dbReference>
<dbReference type="GO" id="GO:0003887">
    <property type="term" value="F:DNA-directed DNA polymerase activity"/>
    <property type="evidence" value="ECO:0007669"/>
    <property type="project" value="InterPro"/>
</dbReference>
<evidence type="ECO:0000313" key="4">
    <source>
        <dbReference type="Proteomes" id="UP001061958"/>
    </source>
</evidence>
<comment type="caution">
    <text evidence="3">The sequence shown here is derived from an EMBL/GenBank/DDBJ whole genome shotgun (WGS) entry which is preliminary data.</text>
</comment>
<dbReference type="GO" id="GO:0006281">
    <property type="term" value="P:DNA repair"/>
    <property type="evidence" value="ECO:0007669"/>
    <property type="project" value="InterPro"/>
</dbReference>
<dbReference type="PANTHER" id="PTHR46404:SF1">
    <property type="entry name" value="DNA POLYMERASE IOTA"/>
    <property type="match status" value="1"/>
</dbReference>
<feature type="domain" description="UmuC" evidence="2">
    <location>
        <begin position="16"/>
        <end position="231"/>
    </location>
</feature>
<dbReference type="InterPro" id="IPR043502">
    <property type="entry name" value="DNA/RNA_pol_sf"/>
</dbReference>
<dbReference type="Pfam" id="PF21999">
    <property type="entry name" value="IMS_HHH_1"/>
    <property type="match status" value="1"/>
</dbReference>
<dbReference type="SUPFAM" id="SSF56672">
    <property type="entry name" value="DNA/RNA polymerases"/>
    <property type="match status" value="1"/>
</dbReference>
<gene>
    <name evidence="3" type="ORF">GpartN1_g5774.t1</name>
</gene>
<dbReference type="EMBL" id="BQMJ01000049">
    <property type="protein sequence ID" value="GJQ13983.1"/>
    <property type="molecule type" value="Genomic_DNA"/>
</dbReference>
<dbReference type="GO" id="GO:0003684">
    <property type="term" value="F:damaged DNA binding"/>
    <property type="evidence" value="ECO:0007669"/>
    <property type="project" value="InterPro"/>
</dbReference>
<proteinExistence type="predicted"/>
<dbReference type="Gene3D" id="1.10.150.20">
    <property type="entry name" value="5' to 3' exonuclease, C-terminal subdomain"/>
    <property type="match status" value="1"/>
</dbReference>
<name>A0A9C7Q049_9RHOD</name>
<reference evidence="3" key="2">
    <citation type="submission" date="2022-01" db="EMBL/GenBank/DDBJ databases">
        <authorList>
            <person name="Hirooka S."/>
            <person name="Miyagishima S.Y."/>
        </authorList>
    </citation>
    <scope>NUCLEOTIDE SEQUENCE</scope>
    <source>
        <strain evidence="3">NBRC 102759</strain>
    </source>
</reference>
<dbReference type="AlphaFoldDB" id="A0A9C7Q049"/>
<dbReference type="PROSITE" id="PS50173">
    <property type="entry name" value="UMUC"/>
    <property type="match status" value="1"/>
</dbReference>
<dbReference type="Proteomes" id="UP001061958">
    <property type="component" value="Unassembled WGS sequence"/>
</dbReference>
<sequence length="522" mass="58846">MAALVHSGHCSTVRSIIALDVDYFYCQVELRKRPNIDRNHPVAAFQRNLVVTCNYPARAAGVKKLMLVKDARDVCPGLILLDASDLQDYRVACSEIICLLKDMLGGAAVENLGLDEFFIDVTEIVCRRKEYNSCTTSFKGYCWPSKDCDSYNLLENEELRNFVVASHLCLEIREAIKSKLQLTCSGGISNSKLLSKLAAGLHKPDEQTIILPHLVESYLNNLDLRKLPGIGSVTYQSLVDHFCVSTCEQLRFVPVERLLEAFGKRTGIRLYHICRGIDEESVRDTSLVKSISCEERFAKTECWSEILRYLRIVVERLLDRLVEHARVSSGRYGRLLVVTYLKTLSTKRESISCNVPFDVIRLCSLCNSLKSSSSECFEKFSNLYRSTLKQLENRCIQLLRIRLGSDFSLCLVSVGVKNFVTLKEVDQTSHPNSIISLIQRSEAKSTFSSVVGQTSSREPMKCCICNAFLNMEMSNEDINRHIDKCLCMESHDKSMNKNVLDGFIKSKKPKVSLTSSQCSIGT</sequence>
<accession>A0A9C7Q049</accession>
<evidence type="ECO:0000313" key="3">
    <source>
        <dbReference type="EMBL" id="GJQ13983.1"/>
    </source>
</evidence>
<organism evidence="3 4">
    <name type="scientific">Galdieria partita</name>
    <dbReference type="NCBI Taxonomy" id="83374"/>
    <lineage>
        <taxon>Eukaryota</taxon>
        <taxon>Rhodophyta</taxon>
        <taxon>Bangiophyceae</taxon>
        <taxon>Galdieriales</taxon>
        <taxon>Galdieriaceae</taxon>
        <taxon>Galdieria</taxon>
    </lineage>
</organism>
<dbReference type="InterPro" id="IPR053848">
    <property type="entry name" value="IMS_HHH_1"/>
</dbReference>
<dbReference type="GO" id="GO:0019985">
    <property type="term" value="P:translesion synthesis"/>
    <property type="evidence" value="ECO:0007669"/>
    <property type="project" value="TreeGrafter"/>
</dbReference>
<reference evidence="3" key="1">
    <citation type="journal article" date="2022" name="Proc. Natl. Acad. Sci. U.S.A.">
        <title>Life cycle and functional genomics of the unicellular red alga Galdieria for elucidating algal and plant evolution and industrial use.</title>
        <authorList>
            <person name="Hirooka S."/>
            <person name="Itabashi T."/>
            <person name="Ichinose T.M."/>
            <person name="Onuma R."/>
            <person name="Fujiwara T."/>
            <person name="Yamashita S."/>
            <person name="Jong L.W."/>
            <person name="Tomita R."/>
            <person name="Iwane A.H."/>
            <person name="Miyagishima S.Y."/>
        </authorList>
    </citation>
    <scope>NUCLEOTIDE SEQUENCE</scope>
    <source>
        <strain evidence="3">NBRC 102759</strain>
    </source>
</reference>
<protein>
    <recommendedName>
        <fullName evidence="2">UmuC domain-containing protein</fullName>
    </recommendedName>
</protein>
<evidence type="ECO:0000256" key="1">
    <source>
        <dbReference type="ARBA" id="ARBA00022634"/>
    </source>
</evidence>
<evidence type="ECO:0000259" key="2">
    <source>
        <dbReference type="PROSITE" id="PS50173"/>
    </source>
</evidence>
<dbReference type="OrthoDB" id="3694at2759"/>
<keyword evidence="1" id="KW-0237">DNA synthesis</keyword>
<dbReference type="Gene3D" id="3.40.1170.60">
    <property type="match status" value="1"/>
</dbReference>
<dbReference type="InterPro" id="IPR001126">
    <property type="entry name" value="UmuC"/>
</dbReference>
<dbReference type="Gene3D" id="3.30.1490.100">
    <property type="entry name" value="DNA polymerase, Y-family, little finger domain"/>
    <property type="match status" value="1"/>
</dbReference>